<reference evidence="3" key="1">
    <citation type="submission" date="2022-11" db="UniProtKB">
        <authorList>
            <consortium name="WormBaseParasite"/>
        </authorList>
    </citation>
    <scope>IDENTIFICATION</scope>
</reference>
<evidence type="ECO:0000313" key="2">
    <source>
        <dbReference type="Proteomes" id="UP000887565"/>
    </source>
</evidence>
<proteinExistence type="predicted"/>
<dbReference type="AlphaFoldDB" id="A0A915LBW2"/>
<evidence type="ECO:0000256" key="1">
    <source>
        <dbReference type="SAM" id="MobiDB-lite"/>
    </source>
</evidence>
<feature type="region of interest" description="Disordered" evidence="1">
    <location>
        <begin position="57"/>
        <end position="86"/>
    </location>
</feature>
<accession>A0A915LBW2</accession>
<name>A0A915LBW2_ROMCU</name>
<evidence type="ECO:0000313" key="3">
    <source>
        <dbReference type="WBParaSite" id="nRc.2.0.1.t47276-RA"/>
    </source>
</evidence>
<protein>
    <submittedName>
        <fullName evidence="3">Uncharacterized protein</fullName>
    </submittedName>
</protein>
<dbReference type="WBParaSite" id="nRc.2.0.1.t47276-RA">
    <property type="protein sequence ID" value="nRc.2.0.1.t47276-RA"/>
    <property type="gene ID" value="nRc.2.0.1.g47276"/>
</dbReference>
<organism evidence="2 3">
    <name type="scientific">Romanomermis culicivorax</name>
    <name type="common">Nematode worm</name>
    <dbReference type="NCBI Taxonomy" id="13658"/>
    <lineage>
        <taxon>Eukaryota</taxon>
        <taxon>Metazoa</taxon>
        <taxon>Ecdysozoa</taxon>
        <taxon>Nematoda</taxon>
        <taxon>Enoplea</taxon>
        <taxon>Dorylaimia</taxon>
        <taxon>Mermithida</taxon>
        <taxon>Mermithoidea</taxon>
        <taxon>Mermithidae</taxon>
        <taxon>Romanomermis</taxon>
    </lineage>
</organism>
<keyword evidence="2" id="KW-1185">Reference proteome</keyword>
<dbReference type="Proteomes" id="UP000887565">
    <property type="component" value="Unplaced"/>
</dbReference>
<sequence>MLKGFLGGAVAVPPLANVGVGVIIPTRAQQKWLGSEPLDWLKHQSYQWNVACHHTTGTTLPDEINPQEFPSEMQPGRVPHASGIDS</sequence>